<comment type="subcellular location">
    <subcellularLocation>
        <location evidence="1">Membrane</location>
        <topology evidence="1">Multi-pass membrane protein</topology>
    </subcellularLocation>
</comment>
<dbReference type="PROSITE" id="PS50850">
    <property type="entry name" value="MFS"/>
    <property type="match status" value="1"/>
</dbReference>
<feature type="domain" description="Major facilitator superfamily (MFS) profile" evidence="7">
    <location>
        <begin position="32"/>
        <end position="446"/>
    </location>
</feature>
<evidence type="ECO:0000256" key="3">
    <source>
        <dbReference type="ARBA" id="ARBA00022692"/>
    </source>
</evidence>
<evidence type="ECO:0000256" key="4">
    <source>
        <dbReference type="ARBA" id="ARBA00022989"/>
    </source>
</evidence>
<proteinExistence type="predicted"/>
<evidence type="ECO:0000256" key="6">
    <source>
        <dbReference type="SAM" id="Phobius"/>
    </source>
</evidence>
<name>A0A819H076_9BILA</name>
<dbReference type="GO" id="GO:0005886">
    <property type="term" value="C:plasma membrane"/>
    <property type="evidence" value="ECO:0007669"/>
    <property type="project" value="TreeGrafter"/>
</dbReference>
<dbReference type="SUPFAM" id="SSF103473">
    <property type="entry name" value="MFS general substrate transporter"/>
    <property type="match status" value="1"/>
</dbReference>
<dbReference type="SUPFAM" id="SSF53187">
    <property type="entry name" value="Zn-dependent exopeptidases"/>
    <property type="match status" value="1"/>
</dbReference>
<feature type="transmembrane region" description="Helical" evidence="6">
    <location>
        <begin position="288"/>
        <end position="308"/>
    </location>
</feature>
<dbReference type="Proteomes" id="UP000663823">
    <property type="component" value="Unassembled WGS sequence"/>
</dbReference>
<evidence type="ECO:0000256" key="5">
    <source>
        <dbReference type="ARBA" id="ARBA00023136"/>
    </source>
</evidence>
<feature type="transmembrane region" description="Helical" evidence="6">
    <location>
        <begin position="123"/>
        <end position="145"/>
    </location>
</feature>
<evidence type="ECO:0000259" key="7">
    <source>
        <dbReference type="PROSITE" id="PS50850"/>
    </source>
</evidence>
<dbReference type="SUPFAM" id="SSF52025">
    <property type="entry name" value="PA domain"/>
    <property type="match status" value="1"/>
</dbReference>
<reference evidence="8" key="1">
    <citation type="submission" date="2021-02" db="EMBL/GenBank/DDBJ databases">
        <authorList>
            <person name="Nowell W R."/>
        </authorList>
    </citation>
    <scope>NUCLEOTIDE SEQUENCE</scope>
</reference>
<dbReference type="PANTHER" id="PTHR23502:SF132">
    <property type="entry name" value="POLYAMINE TRANSPORTER 2-RELATED"/>
    <property type="match status" value="1"/>
</dbReference>
<dbReference type="InterPro" id="IPR046450">
    <property type="entry name" value="PA_dom_sf"/>
</dbReference>
<sequence>MKSICDQEQGIAVTTTPLSIYDTHDKYKKNIILFLVCCFGFLASFDEVVYLPALLKMVKDLETTKTLGLLTISVYLFAMSISSLIWGVFADYYGRKPIAIFGLVAFILSSVGCYFAQNIYIMLFFRTLQGCFISVSLVIGQGTIADIYQSNSRGTPYGIFYAFYFAAGLLGPTLGGEICQYYGWRSTFTLVIMIAFILFISYVLIVPETQHYKVICKYQIQQKINLLELDQVSKPTLTNPCLPLLYLIDSTIIPYVIVLACSYMAVNCSLLLVPTELGEAPYSFQPDTIGILFIPIASAFLIGSVIGGKLSDLATIKYFQNSKLLEGRMIPGLSFSILISIGLSIYGWTFQNAIHVSVPILGQIFAGFGQAASRPGVISYFTVKYQEHAASIIAANTFVQQLSTSIVLTFTVQIVQIIHEGLFFTILAVCLIIRRSESSVIMVCSHGMLVCSIHIDDLMNHLQQMQKFADESNGTRAIHTHGFNRTFDYIYNYLTINTNLKVQRQYFPYKTFTLNSDPILSAYINNIETNFTYGLKQDFTYLKYSGSNSFTNPIRLTSIPNVGCDESDWLAATYPSANSVALVKRGICSYTEKSVLAAKYGAAGLLIYNDGTTPDRYPPTSGRVHPDTTFPVLFLSYQAGTHLKNAAQNLTTNTHIKIRISTTKYPALVGNICAHTLTGNATQTILIGSHSDSVPEGPGINDNGSGSATNLVLATNLARLFQTSSYQPYKYRVKFCWWGAEEVGLVGSDYHVFQANQSIFEGERLSDYLVNLNYDMLGSPNFQIGIYDGNSTYMSTAPSKAIPGSIRLTQLFRDWFISQNLPYTMSELGGGSDYGPFLAAGIVISGLNAGVYDKKTKEERDYYNRMLGQGKGGIANVEHDPCYHDFCDSLENINLLGYEKMTQGAAYVLEHLGRHTDLYSYLYPQKEIRQLENS</sequence>
<evidence type="ECO:0000313" key="8">
    <source>
        <dbReference type="EMBL" id="CAF3889524.1"/>
    </source>
</evidence>
<accession>A0A819H076</accession>
<feature type="transmembrane region" description="Helical" evidence="6">
    <location>
        <begin position="329"/>
        <end position="349"/>
    </location>
</feature>
<feature type="transmembrane region" description="Helical" evidence="6">
    <location>
        <begin position="98"/>
        <end position="117"/>
    </location>
</feature>
<dbReference type="Pfam" id="PF07690">
    <property type="entry name" value="MFS_1"/>
    <property type="match status" value="1"/>
</dbReference>
<dbReference type="Pfam" id="PF02225">
    <property type="entry name" value="PA"/>
    <property type="match status" value="1"/>
</dbReference>
<dbReference type="InterPro" id="IPR007484">
    <property type="entry name" value="Peptidase_M28"/>
</dbReference>
<dbReference type="Pfam" id="PF04389">
    <property type="entry name" value="Peptidase_M28"/>
    <property type="match status" value="1"/>
</dbReference>
<dbReference type="Gene3D" id="3.40.630.10">
    <property type="entry name" value="Zn peptidases"/>
    <property type="match status" value="1"/>
</dbReference>
<feature type="transmembrane region" description="Helical" evidence="6">
    <location>
        <begin position="187"/>
        <end position="205"/>
    </location>
</feature>
<dbReference type="InterPro" id="IPR011701">
    <property type="entry name" value="MFS"/>
</dbReference>
<dbReference type="GO" id="GO:0022857">
    <property type="term" value="F:transmembrane transporter activity"/>
    <property type="evidence" value="ECO:0007669"/>
    <property type="project" value="InterPro"/>
</dbReference>
<dbReference type="InterPro" id="IPR003137">
    <property type="entry name" value="PA_domain"/>
</dbReference>
<keyword evidence="3 6" id="KW-0812">Transmembrane</keyword>
<feature type="transmembrane region" description="Helical" evidence="6">
    <location>
        <begin position="252"/>
        <end position="273"/>
    </location>
</feature>
<feature type="transmembrane region" description="Helical" evidence="6">
    <location>
        <begin position="31"/>
        <end position="55"/>
    </location>
</feature>
<comment type="caution">
    <text evidence="8">The sequence shown here is derived from an EMBL/GenBank/DDBJ whole genome shotgun (WGS) entry which is preliminary data.</text>
</comment>
<evidence type="ECO:0000313" key="9">
    <source>
        <dbReference type="Proteomes" id="UP000663823"/>
    </source>
</evidence>
<dbReference type="CDD" id="cd00538">
    <property type="entry name" value="PA"/>
    <property type="match status" value="1"/>
</dbReference>
<feature type="transmembrane region" description="Helical" evidence="6">
    <location>
        <begin position="157"/>
        <end position="175"/>
    </location>
</feature>
<dbReference type="AlphaFoldDB" id="A0A819H076"/>
<evidence type="ECO:0000256" key="1">
    <source>
        <dbReference type="ARBA" id="ARBA00004141"/>
    </source>
</evidence>
<dbReference type="EMBL" id="CAJOAX010004092">
    <property type="protein sequence ID" value="CAF3889524.1"/>
    <property type="molecule type" value="Genomic_DNA"/>
</dbReference>
<keyword evidence="4 6" id="KW-1133">Transmembrane helix</keyword>
<feature type="transmembrane region" description="Helical" evidence="6">
    <location>
        <begin position="67"/>
        <end position="86"/>
    </location>
</feature>
<dbReference type="InterPro" id="IPR036259">
    <property type="entry name" value="MFS_trans_sf"/>
</dbReference>
<gene>
    <name evidence="8" type="ORF">OTI717_LOCUS23196</name>
</gene>
<evidence type="ECO:0000256" key="2">
    <source>
        <dbReference type="ARBA" id="ARBA00022448"/>
    </source>
</evidence>
<keyword evidence="5 6" id="KW-0472">Membrane</keyword>
<dbReference type="PANTHER" id="PTHR23502">
    <property type="entry name" value="MAJOR FACILITATOR SUPERFAMILY"/>
    <property type="match status" value="1"/>
</dbReference>
<dbReference type="InterPro" id="IPR020846">
    <property type="entry name" value="MFS_dom"/>
</dbReference>
<protein>
    <recommendedName>
        <fullName evidence="7">Major facilitator superfamily (MFS) profile domain-containing protein</fullName>
    </recommendedName>
</protein>
<organism evidence="8 9">
    <name type="scientific">Rotaria sordida</name>
    <dbReference type="NCBI Taxonomy" id="392033"/>
    <lineage>
        <taxon>Eukaryota</taxon>
        <taxon>Metazoa</taxon>
        <taxon>Spiralia</taxon>
        <taxon>Gnathifera</taxon>
        <taxon>Rotifera</taxon>
        <taxon>Eurotatoria</taxon>
        <taxon>Bdelloidea</taxon>
        <taxon>Philodinida</taxon>
        <taxon>Philodinidae</taxon>
        <taxon>Rotaria</taxon>
    </lineage>
</organism>
<dbReference type="Gene3D" id="3.50.30.30">
    <property type="match status" value="1"/>
</dbReference>
<keyword evidence="2" id="KW-0813">Transport</keyword>
<dbReference type="Gene3D" id="1.20.1250.20">
    <property type="entry name" value="MFS general substrate transporter like domains"/>
    <property type="match status" value="1"/>
</dbReference>